<keyword evidence="2" id="KW-0472">Membrane</keyword>
<keyword evidence="2" id="KW-1133">Transmembrane helix</keyword>
<evidence type="ECO:0008006" key="5">
    <source>
        <dbReference type="Google" id="ProtNLM"/>
    </source>
</evidence>
<evidence type="ECO:0000313" key="3">
    <source>
        <dbReference type="EMBL" id="MFC4606656.1"/>
    </source>
</evidence>
<keyword evidence="4" id="KW-1185">Reference proteome</keyword>
<proteinExistence type="predicted"/>
<dbReference type="RefSeq" id="WP_381191055.1">
    <property type="nucleotide sequence ID" value="NZ_JBHSFE010000003.1"/>
</dbReference>
<keyword evidence="2" id="KW-0812">Transmembrane</keyword>
<protein>
    <recommendedName>
        <fullName evidence="5">Extensin</fullName>
    </recommendedName>
</protein>
<reference evidence="4" key="1">
    <citation type="journal article" date="2019" name="Int. J. Syst. Evol. Microbiol.">
        <title>The Global Catalogue of Microorganisms (GCM) 10K type strain sequencing project: providing services to taxonomists for standard genome sequencing and annotation.</title>
        <authorList>
            <consortium name="The Broad Institute Genomics Platform"/>
            <consortium name="The Broad Institute Genome Sequencing Center for Infectious Disease"/>
            <person name="Wu L."/>
            <person name="Ma J."/>
        </authorList>
    </citation>
    <scope>NUCLEOTIDE SEQUENCE [LARGE SCALE GENOMIC DNA]</scope>
    <source>
        <strain evidence="4">CGMCC 4.7139</strain>
    </source>
</reference>
<feature type="transmembrane region" description="Helical" evidence="2">
    <location>
        <begin position="106"/>
        <end position="129"/>
    </location>
</feature>
<name>A0ABV9FXF0_9ACTN</name>
<organism evidence="3 4">
    <name type="scientific">Streptomyces maoxianensis</name>
    <dbReference type="NCBI Taxonomy" id="1459942"/>
    <lineage>
        <taxon>Bacteria</taxon>
        <taxon>Bacillati</taxon>
        <taxon>Actinomycetota</taxon>
        <taxon>Actinomycetes</taxon>
        <taxon>Kitasatosporales</taxon>
        <taxon>Streptomycetaceae</taxon>
        <taxon>Streptomyces</taxon>
    </lineage>
</organism>
<dbReference type="EMBL" id="JBHSFE010000003">
    <property type="protein sequence ID" value="MFC4606656.1"/>
    <property type="molecule type" value="Genomic_DNA"/>
</dbReference>
<evidence type="ECO:0000256" key="1">
    <source>
        <dbReference type="SAM" id="MobiDB-lite"/>
    </source>
</evidence>
<feature type="compositionally biased region" description="Gly residues" evidence="1">
    <location>
        <begin position="194"/>
        <end position="207"/>
    </location>
</feature>
<dbReference type="Proteomes" id="UP001595993">
    <property type="component" value="Unassembled WGS sequence"/>
</dbReference>
<feature type="region of interest" description="Disordered" evidence="1">
    <location>
        <begin position="140"/>
        <end position="338"/>
    </location>
</feature>
<sequence length="338" mass="34200">MADERYEWLDREAAERLLRGEPVETADEHARSQAARLSRELYSMGRPTRPGYFDGGEMPGEAAALAAFRKSRADADAPAGDTLEAVRLAPSAHRAPRPLLRRPVRFGLAAVVAGCALGGVAVAAGAGILPSPFGGDPLPASSVSAAATPGPPVPESPGGWGAVPPPQTSGSPSTPPVSPPASDGGERPDASTGAVGGPGEQQGGPGEKAGERNAELYRKTVEACRDYRSGRIAPDRKRQLEDAARGASQVDRFCGRLLDGDTSGSGQPDDSDSSGGGDGDSGESGDDDGKGHGAPASESRPGGASLPPVSWTQLPAEPAPLPSESAPPTSPGVAQNQS</sequence>
<feature type="compositionally biased region" description="Pro residues" evidence="1">
    <location>
        <begin position="163"/>
        <end position="179"/>
    </location>
</feature>
<comment type="caution">
    <text evidence="3">The sequence shown here is derived from an EMBL/GenBank/DDBJ whole genome shotgun (WGS) entry which is preliminary data.</text>
</comment>
<gene>
    <name evidence="3" type="ORF">ACFO9E_02265</name>
</gene>
<evidence type="ECO:0000313" key="4">
    <source>
        <dbReference type="Proteomes" id="UP001595993"/>
    </source>
</evidence>
<feature type="compositionally biased region" description="Basic and acidic residues" evidence="1">
    <location>
        <begin position="208"/>
        <end position="244"/>
    </location>
</feature>
<accession>A0ABV9FXF0</accession>
<evidence type="ECO:0000256" key="2">
    <source>
        <dbReference type="SAM" id="Phobius"/>
    </source>
</evidence>